<feature type="binding site" evidence="6">
    <location>
        <position position="109"/>
    </location>
    <ligand>
        <name>FAD</name>
        <dbReference type="ChEBI" id="CHEBI:57692"/>
    </ligand>
</feature>
<evidence type="ECO:0000256" key="7">
    <source>
        <dbReference type="SAM" id="SignalP"/>
    </source>
</evidence>
<keyword evidence="7" id="KW-0732">Signal</keyword>
<dbReference type="EMBL" id="JAVFHQ010000001">
    <property type="protein sequence ID" value="KAK4550707.1"/>
    <property type="molecule type" value="Genomic_DNA"/>
</dbReference>
<dbReference type="GO" id="GO:0016614">
    <property type="term" value="F:oxidoreductase activity, acting on CH-OH group of donors"/>
    <property type="evidence" value="ECO:0007669"/>
    <property type="project" value="InterPro"/>
</dbReference>
<comment type="caution">
    <text evidence="9">The sequence shown here is derived from an EMBL/GenBank/DDBJ whole genome shotgun (WGS) entry which is preliminary data.</text>
</comment>
<dbReference type="AlphaFoldDB" id="A0AAV9JYD7"/>
<dbReference type="SUPFAM" id="SSF54373">
    <property type="entry name" value="FAD-linked reductases, C-terminal domain"/>
    <property type="match status" value="1"/>
</dbReference>
<dbReference type="GO" id="GO:0050660">
    <property type="term" value="F:flavin adenine dinucleotide binding"/>
    <property type="evidence" value="ECO:0007669"/>
    <property type="project" value="InterPro"/>
</dbReference>
<evidence type="ECO:0000313" key="10">
    <source>
        <dbReference type="Proteomes" id="UP001324427"/>
    </source>
</evidence>
<evidence type="ECO:0000313" key="9">
    <source>
        <dbReference type="EMBL" id="KAK4550707.1"/>
    </source>
</evidence>
<feature type="domain" description="Glucose-methanol-choline oxidoreductase N-terminal" evidence="8">
    <location>
        <begin position="22"/>
        <end position="333"/>
    </location>
</feature>
<dbReference type="InterPro" id="IPR012132">
    <property type="entry name" value="GMC_OxRdtase"/>
</dbReference>
<evidence type="ECO:0000259" key="8">
    <source>
        <dbReference type="Pfam" id="PF00732"/>
    </source>
</evidence>
<dbReference type="Proteomes" id="UP001324427">
    <property type="component" value="Unassembled WGS sequence"/>
</dbReference>
<feature type="binding site" evidence="6">
    <location>
        <position position="105"/>
    </location>
    <ligand>
        <name>FAD</name>
        <dbReference type="ChEBI" id="CHEBI:57692"/>
    </ligand>
</feature>
<dbReference type="Gene3D" id="4.10.450.10">
    <property type="entry name" value="Glucose Oxidase, domain 2"/>
    <property type="match status" value="1"/>
</dbReference>
<accession>A0AAV9JYD7</accession>
<dbReference type="PIRSF" id="PIRSF000137">
    <property type="entry name" value="Alcohol_oxidase"/>
    <property type="match status" value="1"/>
</dbReference>
<gene>
    <name evidence="9" type="ORF">LTR36_000286</name>
</gene>
<name>A0AAV9JYD7_9PEZI</name>
<protein>
    <recommendedName>
        <fullName evidence="8">Glucose-methanol-choline oxidoreductase N-terminal domain-containing protein</fullName>
    </recommendedName>
</protein>
<dbReference type="PANTHER" id="PTHR11552">
    <property type="entry name" value="GLUCOSE-METHANOL-CHOLINE GMC OXIDOREDUCTASE"/>
    <property type="match status" value="1"/>
</dbReference>
<dbReference type="Gene3D" id="3.30.560.10">
    <property type="entry name" value="Glucose Oxidase, domain 3"/>
    <property type="match status" value="1"/>
</dbReference>
<evidence type="ECO:0000256" key="6">
    <source>
        <dbReference type="PIRSR" id="PIRSR000137-2"/>
    </source>
</evidence>
<evidence type="ECO:0000256" key="1">
    <source>
        <dbReference type="ARBA" id="ARBA00001974"/>
    </source>
</evidence>
<reference evidence="9 10" key="1">
    <citation type="submission" date="2021-11" db="EMBL/GenBank/DDBJ databases">
        <title>Black yeast isolated from Biological Soil Crust.</title>
        <authorList>
            <person name="Kurbessoian T."/>
        </authorList>
    </citation>
    <scope>NUCLEOTIDE SEQUENCE [LARGE SCALE GENOMIC DNA]</scope>
    <source>
        <strain evidence="9 10">CCFEE 5522</strain>
    </source>
</reference>
<evidence type="ECO:0000256" key="4">
    <source>
        <dbReference type="ARBA" id="ARBA00022827"/>
    </source>
</evidence>
<dbReference type="Pfam" id="PF00732">
    <property type="entry name" value="GMC_oxred_N"/>
    <property type="match status" value="1"/>
</dbReference>
<comment type="similarity">
    <text evidence="2">Belongs to the GMC oxidoreductase family.</text>
</comment>
<evidence type="ECO:0000256" key="3">
    <source>
        <dbReference type="ARBA" id="ARBA00022630"/>
    </source>
</evidence>
<sequence>MLLSVAVCALAVTLAAAQNVTYDYVIAGAGTAGMLLAVVLSENPDITVCVLEAGGDGRTDRNITDPERRGTIQDTMYDWQFMTTPQPGLYPNGTEGAQPVPRGRVLGGTSAMNWMIHNTDSRVQLDIWESLLNLTSWNWQTLSTAFRESETMYAPPPNESQYFKYDSIYHGSSGPIQSIFQRSVLSLFPQYVEPTLLNAGYDVPQDRNDGNAVGAGFLPLAIDPHNYTRSYSGSAYTAVQGRSNLHVLIDARVTGIDWASSTSGNVTAAGLRYVSDAGGPNTTQHVAGREVIISAGCIQSPQILELSGVGDPAILSPLGIQTVVNLTNVGEGLRDPPMMNYLPISFGVNTTFTGGQYIQNFIELESARNMLSATDYAAASQWLNSTTHVNGVRDVQLAVFKELWFAEQPLIEMAWQFNLQNVTPYNLIPLSQGSVHINSSDPLAPPVIDPSYNHVNATINGTEVDWDMWLLAKAAQTYETRLATTSPMNSMCEQM</sequence>
<feature type="signal peptide" evidence="7">
    <location>
        <begin position="1"/>
        <end position="17"/>
    </location>
</feature>
<dbReference type="InterPro" id="IPR036188">
    <property type="entry name" value="FAD/NAD-bd_sf"/>
</dbReference>
<dbReference type="Gene3D" id="3.50.50.60">
    <property type="entry name" value="FAD/NAD(P)-binding domain"/>
    <property type="match status" value="1"/>
</dbReference>
<dbReference type="SUPFAM" id="SSF51905">
    <property type="entry name" value="FAD/NAD(P)-binding domain"/>
    <property type="match status" value="1"/>
</dbReference>
<dbReference type="InterPro" id="IPR027424">
    <property type="entry name" value="Glucose_Oxidase_domain_2"/>
</dbReference>
<feature type="binding site" evidence="6">
    <location>
        <position position="253"/>
    </location>
    <ligand>
        <name>FAD</name>
        <dbReference type="ChEBI" id="CHEBI:57692"/>
    </ligand>
</feature>
<keyword evidence="10" id="KW-1185">Reference proteome</keyword>
<keyword evidence="3" id="KW-0285">Flavoprotein</keyword>
<dbReference type="PANTHER" id="PTHR11552:SF201">
    <property type="entry name" value="GLUCOSE-METHANOL-CHOLINE OXIDOREDUCTASE N-TERMINAL DOMAIN-CONTAINING PROTEIN"/>
    <property type="match status" value="1"/>
</dbReference>
<keyword evidence="5" id="KW-0560">Oxidoreductase</keyword>
<evidence type="ECO:0000256" key="2">
    <source>
        <dbReference type="ARBA" id="ARBA00010790"/>
    </source>
</evidence>
<organism evidence="9 10">
    <name type="scientific">Oleoguttula mirabilis</name>
    <dbReference type="NCBI Taxonomy" id="1507867"/>
    <lineage>
        <taxon>Eukaryota</taxon>
        <taxon>Fungi</taxon>
        <taxon>Dikarya</taxon>
        <taxon>Ascomycota</taxon>
        <taxon>Pezizomycotina</taxon>
        <taxon>Dothideomycetes</taxon>
        <taxon>Dothideomycetidae</taxon>
        <taxon>Mycosphaerellales</taxon>
        <taxon>Teratosphaeriaceae</taxon>
        <taxon>Oleoguttula</taxon>
    </lineage>
</organism>
<comment type="cofactor">
    <cofactor evidence="1 6">
        <name>FAD</name>
        <dbReference type="ChEBI" id="CHEBI:57692"/>
    </cofactor>
</comment>
<evidence type="ECO:0000256" key="5">
    <source>
        <dbReference type="ARBA" id="ARBA00023002"/>
    </source>
</evidence>
<proteinExistence type="inferred from homology"/>
<keyword evidence="4 6" id="KW-0274">FAD</keyword>
<feature type="chain" id="PRO_5043485580" description="Glucose-methanol-choline oxidoreductase N-terminal domain-containing protein" evidence="7">
    <location>
        <begin position="18"/>
        <end position="495"/>
    </location>
</feature>
<dbReference type="InterPro" id="IPR000172">
    <property type="entry name" value="GMC_OxRdtase_N"/>
</dbReference>